<feature type="active site" description="Charge relay system" evidence="6">
    <location>
        <position position="215"/>
    </location>
</feature>
<keyword evidence="8" id="KW-1133">Transmembrane helix</keyword>
<feature type="transmembrane region" description="Helical" evidence="8">
    <location>
        <begin position="176"/>
        <end position="199"/>
    </location>
</feature>
<evidence type="ECO:0000259" key="9">
    <source>
        <dbReference type="Pfam" id="PF00082"/>
    </source>
</evidence>
<keyword evidence="4 6" id="KW-0378">Hydrolase</keyword>
<keyword evidence="8" id="KW-0472">Membrane</keyword>
<evidence type="ECO:0000256" key="3">
    <source>
        <dbReference type="ARBA" id="ARBA00022723"/>
    </source>
</evidence>
<dbReference type="PROSITE" id="PS00136">
    <property type="entry name" value="SUBTILASE_ASP"/>
    <property type="match status" value="1"/>
</dbReference>
<sequence>MRLKYLVFAVIWIAVALWMGQELFAEETAVIIGLKNPEGLSAQSIAQALGTKIQEQDGQIMRTYHLIDALAAHLSEEALRELSKDPSVRYIVPDGIVFTPERLESSPELSTSELELTAIPVELYSWGVKRVKAPVVHRSAPPIDTSASIHPGTWGMILALGLVGTLSVLRKNSQKFSLFLLLLVSTIGALGGCTMVVVLPHPGILGEGIEVALLDTGVDLRHPDLRTNVLGGIDLVNDDDDPQDDNGHGTGVAGILAAAENGQGLVGVAPKTGIWVVKMLGENEQGSISDLIQGIEWAAERGVKIISMSLGTTEDNAALHEAIRAAERAGILLVAAAGNKGSQVLFPAAYPEVIAVAASDKNDQHAWFSNMGPEVELTAPGTDLLSTGLKGQYQSVNGTSFSVPHVTGVAALLFSSGVSDSQEVRRRLDQTAEDLGLAMTAQGYGLVDAERAVLGRQ</sequence>
<dbReference type="EMBL" id="MFGX01000094">
    <property type="protein sequence ID" value="OGF53850.1"/>
    <property type="molecule type" value="Genomic_DNA"/>
</dbReference>
<dbReference type="GO" id="GO:0046872">
    <property type="term" value="F:metal ion binding"/>
    <property type="evidence" value="ECO:0007669"/>
    <property type="project" value="UniProtKB-KW"/>
</dbReference>
<dbReference type="PROSITE" id="PS00137">
    <property type="entry name" value="SUBTILASE_HIS"/>
    <property type="match status" value="1"/>
</dbReference>
<dbReference type="Proteomes" id="UP000179157">
    <property type="component" value="Unassembled WGS sequence"/>
</dbReference>
<dbReference type="GO" id="GO:0004252">
    <property type="term" value="F:serine-type endopeptidase activity"/>
    <property type="evidence" value="ECO:0007669"/>
    <property type="project" value="UniProtKB-UniRule"/>
</dbReference>
<dbReference type="GO" id="GO:0006508">
    <property type="term" value="P:proteolysis"/>
    <property type="evidence" value="ECO:0007669"/>
    <property type="project" value="UniProtKB-KW"/>
</dbReference>
<protein>
    <recommendedName>
        <fullName evidence="13">Peptidase S8/S53 domain-containing protein</fullName>
    </recommendedName>
</protein>
<keyword evidence="5 6" id="KW-0720">Serine protease</keyword>
<comment type="similarity">
    <text evidence="1 6 7">Belongs to the peptidase S8 family.</text>
</comment>
<dbReference type="PROSITE" id="PS00138">
    <property type="entry name" value="SUBTILASE_SER"/>
    <property type="match status" value="1"/>
</dbReference>
<feature type="active site" description="Charge relay system" evidence="6">
    <location>
        <position position="248"/>
    </location>
</feature>
<dbReference type="PANTHER" id="PTHR43806:SF11">
    <property type="entry name" value="CEREVISIN-RELATED"/>
    <property type="match status" value="1"/>
</dbReference>
<dbReference type="InterPro" id="IPR015500">
    <property type="entry name" value="Peptidase_S8_subtilisin-rel"/>
</dbReference>
<dbReference type="InterPro" id="IPR050131">
    <property type="entry name" value="Peptidase_S8_subtilisin-like"/>
</dbReference>
<evidence type="ECO:0000256" key="2">
    <source>
        <dbReference type="ARBA" id="ARBA00022670"/>
    </source>
</evidence>
<dbReference type="Gene3D" id="3.40.50.200">
    <property type="entry name" value="Peptidase S8/S53 domain"/>
    <property type="match status" value="1"/>
</dbReference>
<dbReference type="InterPro" id="IPR022398">
    <property type="entry name" value="Peptidase_S8_His-AS"/>
</dbReference>
<dbReference type="InterPro" id="IPR010259">
    <property type="entry name" value="S8pro/Inhibitor_I9"/>
</dbReference>
<dbReference type="PRINTS" id="PR00723">
    <property type="entry name" value="SUBTILISIN"/>
</dbReference>
<gene>
    <name evidence="11" type="ORF">A2Z21_10405</name>
</gene>
<evidence type="ECO:0000313" key="11">
    <source>
        <dbReference type="EMBL" id="OGF53850.1"/>
    </source>
</evidence>
<dbReference type="InterPro" id="IPR036852">
    <property type="entry name" value="Peptidase_S8/S53_dom_sf"/>
</dbReference>
<accession>A0A1F5URW7</accession>
<dbReference type="InterPro" id="IPR023828">
    <property type="entry name" value="Peptidase_S8_Ser-AS"/>
</dbReference>
<organism evidence="11 12">
    <name type="scientific">Fraserbacteria sp. (strain RBG_16_55_9)</name>
    <dbReference type="NCBI Taxonomy" id="1817864"/>
    <lineage>
        <taxon>Bacteria</taxon>
        <taxon>Candidatus Fraseribacteriota</taxon>
    </lineage>
</organism>
<dbReference type="PANTHER" id="PTHR43806">
    <property type="entry name" value="PEPTIDASE S8"/>
    <property type="match status" value="1"/>
</dbReference>
<evidence type="ECO:0000259" key="10">
    <source>
        <dbReference type="Pfam" id="PF05922"/>
    </source>
</evidence>
<dbReference type="PROSITE" id="PS51892">
    <property type="entry name" value="SUBTILASE"/>
    <property type="match status" value="1"/>
</dbReference>
<name>A0A1F5URW7_FRAXR</name>
<keyword evidence="8" id="KW-0812">Transmembrane</keyword>
<dbReference type="SUPFAM" id="SSF52743">
    <property type="entry name" value="Subtilisin-like"/>
    <property type="match status" value="1"/>
</dbReference>
<feature type="transmembrane region" description="Helical" evidence="8">
    <location>
        <begin position="152"/>
        <end position="169"/>
    </location>
</feature>
<dbReference type="AlphaFoldDB" id="A0A1F5URW7"/>
<comment type="caution">
    <text evidence="11">The sequence shown here is derived from an EMBL/GenBank/DDBJ whole genome shotgun (WGS) entry which is preliminary data.</text>
</comment>
<dbReference type="InterPro" id="IPR023827">
    <property type="entry name" value="Peptidase_S8_Asp-AS"/>
</dbReference>
<evidence type="ECO:0000256" key="4">
    <source>
        <dbReference type="ARBA" id="ARBA00022801"/>
    </source>
</evidence>
<feature type="active site" description="Charge relay system" evidence="6">
    <location>
        <position position="400"/>
    </location>
</feature>
<proteinExistence type="inferred from homology"/>
<dbReference type="SUPFAM" id="SSF54897">
    <property type="entry name" value="Protease propeptides/inhibitors"/>
    <property type="match status" value="1"/>
</dbReference>
<dbReference type="InterPro" id="IPR000209">
    <property type="entry name" value="Peptidase_S8/S53_dom"/>
</dbReference>
<evidence type="ECO:0000256" key="8">
    <source>
        <dbReference type="SAM" id="Phobius"/>
    </source>
</evidence>
<reference evidence="11 12" key="1">
    <citation type="journal article" date="2016" name="Nat. Commun.">
        <title>Thousands of microbial genomes shed light on interconnected biogeochemical processes in an aquifer system.</title>
        <authorList>
            <person name="Anantharaman K."/>
            <person name="Brown C.T."/>
            <person name="Hug L.A."/>
            <person name="Sharon I."/>
            <person name="Castelle C.J."/>
            <person name="Probst A.J."/>
            <person name="Thomas B.C."/>
            <person name="Singh A."/>
            <person name="Wilkins M.J."/>
            <person name="Karaoz U."/>
            <person name="Brodie E.L."/>
            <person name="Williams K.H."/>
            <person name="Hubbard S.S."/>
            <person name="Banfield J.F."/>
        </authorList>
    </citation>
    <scope>NUCLEOTIDE SEQUENCE [LARGE SCALE GENOMIC DNA]</scope>
    <source>
        <strain evidence="12">RBG_16_55_9</strain>
    </source>
</reference>
<keyword evidence="3" id="KW-0479">Metal-binding</keyword>
<keyword evidence="2 6" id="KW-0645">Protease</keyword>
<dbReference type="Pfam" id="PF05922">
    <property type="entry name" value="Inhibitor_I9"/>
    <property type="match status" value="1"/>
</dbReference>
<dbReference type="InterPro" id="IPR037045">
    <property type="entry name" value="S8pro/Inhibitor_I9_sf"/>
</dbReference>
<evidence type="ECO:0000256" key="7">
    <source>
        <dbReference type="RuleBase" id="RU003355"/>
    </source>
</evidence>
<evidence type="ECO:0008006" key="13">
    <source>
        <dbReference type="Google" id="ProtNLM"/>
    </source>
</evidence>
<dbReference type="Pfam" id="PF00082">
    <property type="entry name" value="Peptidase_S8"/>
    <property type="match status" value="1"/>
</dbReference>
<dbReference type="InterPro" id="IPR034202">
    <property type="entry name" value="Subtilisin_Carlsberg-like"/>
</dbReference>
<dbReference type="Gene3D" id="3.30.70.80">
    <property type="entry name" value="Peptidase S8 propeptide/proteinase inhibitor I9"/>
    <property type="match status" value="1"/>
</dbReference>
<dbReference type="CDD" id="cd07477">
    <property type="entry name" value="Peptidases_S8_Subtilisin_subset"/>
    <property type="match status" value="1"/>
</dbReference>
<evidence type="ECO:0000313" key="12">
    <source>
        <dbReference type="Proteomes" id="UP000179157"/>
    </source>
</evidence>
<evidence type="ECO:0000256" key="5">
    <source>
        <dbReference type="ARBA" id="ARBA00022825"/>
    </source>
</evidence>
<feature type="domain" description="Inhibitor I9" evidence="10">
    <location>
        <begin position="49"/>
        <end position="98"/>
    </location>
</feature>
<dbReference type="STRING" id="1817864.A2Z21_10405"/>
<evidence type="ECO:0000256" key="1">
    <source>
        <dbReference type="ARBA" id="ARBA00011073"/>
    </source>
</evidence>
<evidence type="ECO:0000256" key="6">
    <source>
        <dbReference type="PROSITE-ProRule" id="PRU01240"/>
    </source>
</evidence>
<feature type="domain" description="Peptidase S8/S53" evidence="9">
    <location>
        <begin position="206"/>
        <end position="445"/>
    </location>
</feature>